<dbReference type="InterPro" id="IPR053924">
    <property type="entry name" value="RecX_HTH_2nd"/>
</dbReference>
<feature type="domain" description="RecX second three-helical" evidence="5">
    <location>
        <begin position="52"/>
        <end position="90"/>
    </location>
</feature>
<dbReference type="GeneID" id="93366249"/>
<comment type="subcellular location">
    <subcellularLocation>
        <location evidence="1">Cytoplasm</location>
    </subcellularLocation>
</comment>
<dbReference type="Proteomes" id="UP000004295">
    <property type="component" value="Unassembled WGS sequence"/>
</dbReference>
<evidence type="ECO:0000313" key="6">
    <source>
        <dbReference type="EMBL" id="EEN82011.1"/>
    </source>
</evidence>
<evidence type="ECO:0000313" key="7">
    <source>
        <dbReference type="Proteomes" id="UP000004295"/>
    </source>
</evidence>
<accession>C3JCV7</accession>
<dbReference type="GO" id="GO:0006282">
    <property type="term" value="P:regulation of DNA repair"/>
    <property type="evidence" value="ECO:0007669"/>
    <property type="project" value="InterPro"/>
</dbReference>
<reference evidence="6 7" key="1">
    <citation type="submission" date="2009-04" db="EMBL/GenBank/DDBJ databases">
        <authorList>
            <person name="Sebastian Y."/>
            <person name="Madupu R."/>
            <person name="Durkin A.S."/>
            <person name="Torralba M."/>
            <person name="Methe B."/>
            <person name="Sutton G.G."/>
            <person name="Strausberg R.L."/>
            <person name="Nelson K.E."/>
        </authorList>
    </citation>
    <scope>NUCLEOTIDE SEQUENCE [LARGE SCALE GENOMIC DNA]</scope>
    <source>
        <strain evidence="7">ATCC 35406 / BCRC 14492 / JCM 8526 / NCTC 13058 / HG 370</strain>
    </source>
</reference>
<dbReference type="EMBL" id="ACNN01000035">
    <property type="protein sequence ID" value="EEN82011.1"/>
    <property type="molecule type" value="Genomic_DNA"/>
</dbReference>
<sequence length="150" mass="17637">MTPENLYRKVSSYCSSAERCPAEVAQWLWRHGIDAEDHSFIIEKLKADNFINEERFIHAFASDKLRFSGWGPFKIKQELLQRDLPEAAVERIVREVMDEEDAPRLLREMLTKKLLSLNDPTPDEIQRKVITWAMNRGFDLDEILSILKEF</sequence>
<organism evidence="6 7">
    <name type="scientific">Porphyromonas endodontalis (strain ATCC 35406 / DSM 24491 / JCM 8526 / CCUG 16442 / BCRC 14492 / NCTC 13058 / HG 370)</name>
    <name type="common">Bacteroides endodontalis</name>
    <dbReference type="NCBI Taxonomy" id="553175"/>
    <lineage>
        <taxon>Bacteria</taxon>
        <taxon>Pseudomonadati</taxon>
        <taxon>Bacteroidota</taxon>
        <taxon>Bacteroidia</taxon>
        <taxon>Bacteroidales</taxon>
        <taxon>Porphyromonadaceae</taxon>
        <taxon>Porphyromonas</taxon>
    </lineage>
</organism>
<dbReference type="Gene3D" id="1.10.10.10">
    <property type="entry name" value="Winged helix-like DNA-binding domain superfamily/Winged helix DNA-binding domain"/>
    <property type="match status" value="1"/>
</dbReference>
<keyword evidence="7" id="KW-1185">Reference proteome</keyword>
<evidence type="ECO:0000256" key="3">
    <source>
        <dbReference type="ARBA" id="ARBA00018111"/>
    </source>
</evidence>
<evidence type="ECO:0000259" key="5">
    <source>
        <dbReference type="Pfam" id="PF02631"/>
    </source>
</evidence>
<dbReference type="InterPro" id="IPR036388">
    <property type="entry name" value="WH-like_DNA-bd_sf"/>
</dbReference>
<comment type="caution">
    <text evidence="6">The sequence shown here is derived from an EMBL/GenBank/DDBJ whole genome shotgun (WGS) entry which is preliminary data.</text>
</comment>
<name>C3JCV7_POREA</name>
<dbReference type="PANTHER" id="PTHR33602:SF1">
    <property type="entry name" value="REGULATORY PROTEIN RECX FAMILY PROTEIN"/>
    <property type="match status" value="1"/>
</dbReference>
<evidence type="ECO:0000256" key="2">
    <source>
        <dbReference type="ARBA" id="ARBA00009695"/>
    </source>
</evidence>
<dbReference type="Pfam" id="PF02631">
    <property type="entry name" value="RecX_HTH2"/>
    <property type="match status" value="1"/>
</dbReference>
<gene>
    <name evidence="6" type="primary">recX</name>
    <name evidence="6" type="ORF">POREN0001_1978</name>
</gene>
<evidence type="ECO:0000256" key="1">
    <source>
        <dbReference type="ARBA" id="ARBA00004496"/>
    </source>
</evidence>
<dbReference type="InterPro" id="IPR003783">
    <property type="entry name" value="Regulatory_RecX"/>
</dbReference>
<evidence type="ECO:0000256" key="4">
    <source>
        <dbReference type="ARBA" id="ARBA00022490"/>
    </source>
</evidence>
<keyword evidence="4" id="KW-0963">Cytoplasm</keyword>
<proteinExistence type="inferred from homology"/>
<dbReference type="PANTHER" id="PTHR33602">
    <property type="entry name" value="REGULATORY PROTEIN RECX FAMILY PROTEIN"/>
    <property type="match status" value="1"/>
</dbReference>
<dbReference type="RefSeq" id="WP_004335108.1">
    <property type="nucleotide sequence ID" value="NZ_ACNN01000035.1"/>
</dbReference>
<protein>
    <recommendedName>
        <fullName evidence="3">Regulatory protein RecX</fullName>
    </recommendedName>
</protein>
<dbReference type="STRING" id="553175.POREN0001_1978"/>
<comment type="similarity">
    <text evidence="2">Belongs to the RecX family.</text>
</comment>
<dbReference type="eggNOG" id="COG2137">
    <property type="taxonomic scope" value="Bacteria"/>
</dbReference>
<dbReference type="GO" id="GO:0005737">
    <property type="term" value="C:cytoplasm"/>
    <property type="evidence" value="ECO:0007669"/>
    <property type="project" value="UniProtKB-SubCell"/>
</dbReference>
<dbReference type="AlphaFoldDB" id="C3JCV7"/>